<evidence type="ECO:0000256" key="2">
    <source>
        <dbReference type="ARBA" id="ARBA00023002"/>
    </source>
</evidence>
<dbReference type="InterPro" id="IPR036291">
    <property type="entry name" value="NAD(P)-bd_dom_sf"/>
</dbReference>
<evidence type="ECO:0000313" key="4">
    <source>
        <dbReference type="Proteomes" id="UP000666240"/>
    </source>
</evidence>
<dbReference type="Pfam" id="PF13561">
    <property type="entry name" value="adh_short_C2"/>
    <property type="match status" value="1"/>
</dbReference>
<evidence type="ECO:0000256" key="1">
    <source>
        <dbReference type="ARBA" id="ARBA00006484"/>
    </source>
</evidence>
<keyword evidence="4" id="KW-1185">Reference proteome</keyword>
<protein>
    <submittedName>
        <fullName evidence="3">SDR family oxidoreductase</fullName>
    </submittedName>
</protein>
<comment type="similarity">
    <text evidence="1">Belongs to the short-chain dehydrogenases/reductases (SDR) family.</text>
</comment>
<dbReference type="RefSeq" id="WP_209333699.1">
    <property type="nucleotide sequence ID" value="NZ_JAGIYY010000001.1"/>
</dbReference>
<dbReference type="InterPro" id="IPR002347">
    <property type="entry name" value="SDR_fam"/>
</dbReference>
<evidence type="ECO:0000313" key="3">
    <source>
        <dbReference type="EMBL" id="MBP0437714.1"/>
    </source>
</evidence>
<dbReference type="NCBIfam" id="NF009466">
    <property type="entry name" value="PRK12826.1-2"/>
    <property type="match status" value="1"/>
</dbReference>
<dbReference type="PRINTS" id="PR00080">
    <property type="entry name" value="SDRFAMILY"/>
</dbReference>
<dbReference type="AlphaFoldDB" id="A0A8J7UIJ3"/>
<gene>
    <name evidence="3" type="ORF">J5Y06_03470</name>
</gene>
<dbReference type="PANTHER" id="PTHR42879:SF2">
    <property type="entry name" value="3-OXOACYL-[ACYL-CARRIER-PROTEIN] REDUCTASE FABG"/>
    <property type="match status" value="1"/>
</dbReference>
<keyword evidence="2" id="KW-0560">Oxidoreductase</keyword>
<name>A0A8J7UIJ3_9HYPH</name>
<proteinExistence type="inferred from homology"/>
<dbReference type="Proteomes" id="UP000666240">
    <property type="component" value="Unassembled WGS sequence"/>
</dbReference>
<organism evidence="3 4">
    <name type="scientific">Tianweitania sediminis</name>
    <dbReference type="NCBI Taxonomy" id="1502156"/>
    <lineage>
        <taxon>Bacteria</taxon>
        <taxon>Pseudomonadati</taxon>
        <taxon>Pseudomonadota</taxon>
        <taxon>Alphaproteobacteria</taxon>
        <taxon>Hyphomicrobiales</taxon>
        <taxon>Phyllobacteriaceae</taxon>
        <taxon>Tianweitania</taxon>
    </lineage>
</organism>
<dbReference type="GO" id="GO:0016491">
    <property type="term" value="F:oxidoreductase activity"/>
    <property type="evidence" value="ECO:0007669"/>
    <property type="project" value="UniProtKB-KW"/>
</dbReference>
<dbReference type="FunFam" id="3.40.50.720:FF:000173">
    <property type="entry name" value="3-oxoacyl-[acyl-carrier protein] reductase"/>
    <property type="match status" value="1"/>
</dbReference>
<reference evidence="3" key="1">
    <citation type="submission" date="2021-03" db="EMBL/GenBank/DDBJ databases">
        <title>Genome sequencing and assembly of Tianweitania sediminis.</title>
        <authorList>
            <person name="Chhetri G."/>
        </authorList>
    </citation>
    <scope>NUCLEOTIDE SEQUENCE</scope>
    <source>
        <strain evidence="3">Z8</strain>
    </source>
</reference>
<dbReference type="SUPFAM" id="SSF51735">
    <property type="entry name" value="NAD(P)-binding Rossmann-fold domains"/>
    <property type="match status" value="1"/>
</dbReference>
<dbReference type="Gene3D" id="3.40.50.720">
    <property type="entry name" value="NAD(P)-binding Rossmann-like Domain"/>
    <property type="match status" value="1"/>
</dbReference>
<dbReference type="InterPro" id="IPR050259">
    <property type="entry name" value="SDR"/>
</dbReference>
<dbReference type="PANTHER" id="PTHR42879">
    <property type="entry name" value="3-OXOACYL-(ACYL-CARRIER-PROTEIN) REDUCTASE"/>
    <property type="match status" value="1"/>
</dbReference>
<dbReference type="EMBL" id="JAGIYY010000001">
    <property type="protein sequence ID" value="MBP0437714.1"/>
    <property type="molecule type" value="Genomic_DNA"/>
</dbReference>
<comment type="caution">
    <text evidence="3">The sequence shown here is derived from an EMBL/GenBank/DDBJ whole genome shotgun (WGS) entry which is preliminary data.</text>
</comment>
<sequence>MSKVEKPGRVAFVTGAARGIGAALAERLARDGLRVIAADVLGSVDETAATLRSSGLAVEAARIDLGDLPALEPFMRDLIDRVGRIDVLVNNAGISPKHEGIRAAVDETELGEWQRVIDINLTACFLLVKASLPSMKANKWGRIVNMASQAGRTKSMVAGSHYAASKAGLIGFTRTLAGEVGPFGITANCIAPGRIDTPMASEAGSEVNARYVSTIPVGRIGTPDDVGAAVSYLASDAAGFVTGVCLDLNGGHFMA</sequence>
<accession>A0A8J7UIJ3</accession>
<dbReference type="PRINTS" id="PR00081">
    <property type="entry name" value="GDHRDH"/>
</dbReference>